<reference evidence="5" key="2">
    <citation type="submission" date="2021-11" db="EMBL/GenBank/DDBJ databases">
        <authorList>
            <consortium name="Genoscope - CEA"/>
            <person name="William W."/>
        </authorList>
    </citation>
    <scope>NUCLEOTIDE SEQUENCE</scope>
</reference>
<dbReference type="InterPro" id="IPR001680">
    <property type="entry name" value="WD40_rpt"/>
</dbReference>
<dbReference type="Gene3D" id="2.130.10.10">
    <property type="entry name" value="YVTN repeat-like/Quinoprotein amine dehydrogenase"/>
    <property type="match status" value="1"/>
</dbReference>
<dbReference type="SMART" id="SM00320">
    <property type="entry name" value="WD40"/>
    <property type="match status" value="5"/>
</dbReference>
<evidence type="ECO:0000256" key="2">
    <source>
        <dbReference type="ARBA" id="ARBA00022737"/>
    </source>
</evidence>
<dbReference type="SUPFAM" id="SSF50978">
    <property type="entry name" value="WD40 repeat-like"/>
    <property type="match status" value="1"/>
</dbReference>
<dbReference type="InterPro" id="IPR015943">
    <property type="entry name" value="WD40/YVTN_repeat-like_dom_sf"/>
</dbReference>
<keyword evidence="6" id="KW-1185">Reference proteome</keyword>
<evidence type="ECO:0000256" key="3">
    <source>
        <dbReference type="PROSITE-ProRule" id="PRU00221"/>
    </source>
</evidence>
<protein>
    <recommendedName>
        <fullName evidence="7">Anaphase-promoting complex subunit 4 WD40 domain-containing protein</fullName>
    </recommendedName>
</protein>
<dbReference type="InterPro" id="IPR036322">
    <property type="entry name" value="WD40_repeat_dom_sf"/>
</dbReference>
<dbReference type="PROSITE" id="PS50082">
    <property type="entry name" value="WD_REPEATS_2"/>
    <property type="match status" value="2"/>
</dbReference>
<accession>A0A7S3ZVP4</accession>
<feature type="repeat" description="WD" evidence="3">
    <location>
        <begin position="102"/>
        <end position="134"/>
    </location>
</feature>
<dbReference type="OrthoDB" id="10262475at2759"/>
<dbReference type="AlphaFoldDB" id="A0A7S3ZVP4"/>
<dbReference type="PROSITE" id="PS50294">
    <property type="entry name" value="WD_REPEATS_REGION"/>
    <property type="match status" value="1"/>
</dbReference>
<dbReference type="EMBL" id="CAKKNE010000002">
    <property type="protein sequence ID" value="CAH0368739.1"/>
    <property type="molecule type" value="Genomic_DNA"/>
</dbReference>
<evidence type="ECO:0000313" key="6">
    <source>
        <dbReference type="Proteomes" id="UP000789595"/>
    </source>
</evidence>
<name>A0A7S3ZVP4_9STRA</name>
<gene>
    <name evidence="4" type="ORF">PCAL00307_LOCUS10999</name>
    <name evidence="5" type="ORF">PECAL_2P18190</name>
</gene>
<dbReference type="PANTHER" id="PTHR10971">
    <property type="entry name" value="MRNA EXPORT FACTOR AND BUB3"/>
    <property type="match status" value="1"/>
</dbReference>
<dbReference type="Pfam" id="PF00400">
    <property type="entry name" value="WD40"/>
    <property type="match status" value="3"/>
</dbReference>
<keyword evidence="2" id="KW-0677">Repeat</keyword>
<reference evidence="4" key="1">
    <citation type="submission" date="2021-01" db="EMBL/GenBank/DDBJ databases">
        <authorList>
            <person name="Corre E."/>
            <person name="Pelletier E."/>
            <person name="Niang G."/>
            <person name="Scheremetjew M."/>
            <person name="Finn R."/>
            <person name="Kale V."/>
            <person name="Holt S."/>
            <person name="Cochrane G."/>
            <person name="Meng A."/>
            <person name="Brown T."/>
            <person name="Cohen L."/>
        </authorList>
    </citation>
    <scope>NUCLEOTIDE SEQUENCE</scope>
    <source>
        <strain evidence="4">CCMP1756</strain>
    </source>
</reference>
<sequence>MANLVAPQPLLNLADPPEDGISSVEFSPTSPDVLLAASWDATVRRYDLNRDRPLVAAATQPTACLAATFAGDDATAVVGCVDGSVRVARVDGALQGGQAAALGAHDAGVRCLKYDAQHNVVFSGSWDRTVGGWDPRASNGRVATAEVPGKVFALDLAFGAADTKLVVGTSDRHVVLFDARNLSTPLQHRESSLKHQTRCLKCFPDATGYALSSIEGRVSVEYFADGDQARKYAFKCHRAGKVVYPVNAIAFHPLLGTFATGGSDGGVSLWDGAHKKRLAQLQPFPTSVAALAFNTDGSKLAIASSYCFEEGEKDHPKDELYVHTVLNHEVTPKASQPSA</sequence>
<organism evidence="4">
    <name type="scientific">Pelagomonas calceolata</name>
    <dbReference type="NCBI Taxonomy" id="35677"/>
    <lineage>
        <taxon>Eukaryota</taxon>
        <taxon>Sar</taxon>
        <taxon>Stramenopiles</taxon>
        <taxon>Ochrophyta</taxon>
        <taxon>Pelagophyceae</taxon>
        <taxon>Pelagomonadales</taxon>
        <taxon>Pelagomonadaceae</taxon>
        <taxon>Pelagomonas</taxon>
    </lineage>
</organism>
<evidence type="ECO:0000313" key="4">
    <source>
        <dbReference type="EMBL" id="CAE0695563.1"/>
    </source>
</evidence>
<keyword evidence="1 3" id="KW-0853">WD repeat</keyword>
<evidence type="ECO:0008006" key="7">
    <source>
        <dbReference type="Google" id="ProtNLM"/>
    </source>
</evidence>
<feature type="repeat" description="WD" evidence="3">
    <location>
        <begin position="246"/>
        <end position="271"/>
    </location>
</feature>
<dbReference type="Proteomes" id="UP000789595">
    <property type="component" value="Unassembled WGS sequence"/>
</dbReference>
<evidence type="ECO:0000256" key="1">
    <source>
        <dbReference type="ARBA" id="ARBA00022574"/>
    </source>
</evidence>
<proteinExistence type="predicted"/>
<dbReference type="EMBL" id="HBIW01012819">
    <property type="protein sequence ID" value="CAE0695563.1"/>
    <property type="molecule type" value="Transcribed_RNA"/>
</dbReference>
<evidence type="ECO:0000313" key="5">
    <source>
        <dbReference type="EMBL" id="CAH0368739.1"/>
    </source>
</evidence>